<gene>
    <name evidence="1" type="ORF">OOA_04122</name>
</gene>
<dbReference type="EMBL" id="AKKL01000014">
    <property type="protein sequence ID" value="EKT63531.1"/>
    <property type="molecule type" value="Genomic_DNA"/>
</dbReference>
<dbReference type="InterPro" id="IPR036398">
    <property type="entry name" value="CA_dom_sf"/>
</dbReference>
<name>K8WUD5_9GAMM</name>
<sequence>MKHSITASKDQIIQFEKALEYSNNRPIQPLHGRLIVN</sequence>
<dbReference type="Gene3D" id="3.10.200.10">
    <property type="entry name" value="Alpha carbonic anhydrase"/>
    <property type="match status" value="1"/>
</dbReference>
<proteinExistence type="predicted"/>
<comment type="caution">
    <text evidence="1">The sequence shown here is derived from an EMBL/GenBank/DDBJ whole genome shotgun (WGS) entry which is preliminary data.</text>
</comment>
<dbReference type="HOGENOM" id="CLU_3347206_0_0_6"/>
<dbReference type="OrthoDB" id="5327615at2"/>
<dbReference type="AlphaFoldDB" id="K8WUD5"/>
<organism evidence="1 2">
    <name type="scientific">Providencia burhodogranariea DSM 19968</name>
    <dbReference type="NCBI Taxonomy" id="1141662"/>
    <lineage>
        <taxon>Bacteria</taxon>
        <taxon>Pseudomonadati</taxon>
        <taxon>Pseudomonadota</taxon>
        <taxon>Gammaproteobacteria</taxon>
        <taxon>Enterobacterales</taxon>
        <taxon>Morganellaceae</taxon>
        <taxon>Providencia</taxon>
    </lineage>
</organism>
<keyword evidence="2" id="KW-1185">Reference proteome</keyword>
<reference evidence="1 2" key="1">
    <citation type="journal article" date="2012" name="BMC Genomics">
        <title>Comparative genomics of bacteria in the genus Providencia isolated from wild Drosophila melanogaster.</title>
        <authorList>
            <person name="Galac M.R."/>
            <person name="Lazzaro B.P."/>
        </authorList>
    </citation>
    <scope>NUCLEOTIDE SEQUENCE [LARGE SCALE GENOMIC DNA]</scope>
    <source>
        <strain evidence="1 2">DSM 19968</strain>
    </source>
</reference>
<evidence type="ECO:0000313" key="2">
    <source>
        <dbReference type="Proteomes" id="UP000009336"/>
    </source>
</evidence>
<dbReference type="SUPFAM" id="SSF51069">
    <property type="entry name" value="Carbonic anhydrase"/>
    <property type="match status" value="1"/>
</dbReference>
<accession>K8WUD5</accession>
<dbReference type="Proteomes" id="UP000009336">
    <property type="component" value="Unassembled WGS sequence"/>
</dbReference>
<evidence type="ECO:0000313" key="1">
    <source>
        <dbReference type="EMBL" id="EKT63531.1"/>
    </source>
</evidence>
<protein>
    <submittedName>
        <fullName evidence="1">Carbonate dehydratase</fullName>
    </submittedName>
</protein>
<dbReference type="PATRIC" id="fig|1141662.3.peg.834"/>
<dbReference type="RefSeq" id="WP_008910862.1">
    <property type="nucleotide sequence ID" value="NZ_KB233222.1"/>
</dbReference>